<name>F4KQL7_HALH1</name>
<dbReference type="STRING" id="760192.Halhy_3128"/>
<feature type="chain" id="PRO_5003311905" evidence="9">
    <location>
        <begin position="28"/>
        <end position="1143"/>
    </location>
</feature>
<dbReference type="EMBL" id="CP002691">
    <property type="protein sequence ID" value="AEE50990.1"/>
    <property type="molecule type" value="Genomic_DNA"/>
</dbReference>
<dbReference type="PROSITE" id="PS52016">
    <property type="entry name" value="TONB_DEPENDENT_REC_3"/>
    <property type="match status" value="1"/>
</dbReference>
<dbReference type="InterPro" id="IPR008969">
    <property type="entry name" value="CarboxyPept-like_regulatory"/>
</dbReference>
<evidence type="ECO:0000256" key="7">
    <source>
        <dbReference type="PROSITE-ProRule" id="PRU01360"/>
    </source>
</evidence>
<dbReference type="InterPro" id="IPR023997">
    <property type="entry name" value="TonB-dep_OMP_SusC/RagA_CS"/>
</dbReference>
<dbReference type="KEGG" id="hhy:Halhy_3128"/>
<evidence type="ECO:0000259" key="10">
    <source>
        <dbReference type="Pfam" id="PF07715"/>
    </source>
</evidence>
<protein>
    <submittedName>
        <fullName evidence="11">TonB-dependent receptor plug</fullName>
    </submittedName>
</protein>
<feature type="domain" description="TonB-dependent receptor plug" evidence="10">
    <location>
        <begin position="262"/>
        <end position="368"/>
    </location>
</feature>
<accession>F4KQL7</accession>
<dbReference type="Gene3D" id="2.40.170.20">
    <property type="entry name" value="TonB-dependent receptor, beta-barrel domain"/>
    <property type="match status" value="1"/>
</dbReference>
<dbReference type="InterPro" id="IPR023996">
    <property type="entry name" value="TonB-dep_OMP_SusC/RagA"/>
</dbReference>
<keyword evidence="5 7" id="KW-0472">Membrane</keyword>
<dbReference type="Gene3D" id="3.55.50.30">
    <property type="match status" value="1"/>
</dbReference>
<dbReference type="InterPro" id="IPR039426">
    <property type="entry name" value="TonB-dep_rcpt-like"/>
</dbReference>
<comment type="subcellular location">
    <subcellularLocation>
        <location evidence="1 7">Cell outer membrane</location>
        <topology evidence="1 7">Multi-pass membrane protein</topology>
    </subcellularLocation>
</comment>
<evidence type="ECO:0000256" key="5">
    <source>
        <dbReference type="ARBA" id="ARBA00023136"/>
    </source>
</evidence>
<evidence type="ECO:0000256" key="4">
    <source>
        <dbReference type="ARBA" id="ARBA00022692"/>
    </source>
</evidence>
<feature type="region of interest" description="Disordered" evidence="8">
    <location>
        <begin position="125"/>
        <end position="151"/>
    </location>
</feature>
<proteinExistence type="inferred from homology"/>
<keyword evidence="11" id="KW-0675">Receptor</keyword>
<dbReference type="Pfam" id="PF13715">
    <property type="entry name" value="CarbopepD_reg_2"/>
    <property type="match status" value="1"/>
</dbReference>
<evidence type="ECO:0000256" key="8">
    <source>
        <dbReference type="SAM" id="MobiDB-lite"/>
    </source>
</evidence>
<sequence length="1143" mass="125914">MKQYFTRRLPLSMLIMVLLACHPMVMAQSLAFAHQNKPNTIEVQETAPSTTTRLKDALNELSQQHQVSIIFEDVTVRGLLANANVPKGGKLEIRLEKLLKPHGLTFQKVNKNAYVVVPISAPKKLEKPSQENSRKNDNNIPSLSNNLQEKGNLQPNTIEINELLVPEIPVKVITGTVTDETGERLPGTNVLVKGTTVGDITDVNGAFSLDVPDENSILVFSFTGFITQEVLVGNQTNLTIILKQDDLLLNEVVVVGYGEIKKSDLTGAVASVQTKDIVRGNPIIAAKAIQGQVAGATVTKLNNKPGTGYSITIRGENTINNSTEPLVVIDGLMGGNINNLNPNDIQSMDILKDASSTAIYGSRGANGVIIITTKKGVSGKPRVSYDSYIGVKNPAHLPELMNTEQFYKSIYTDRVLEGVTGASFTAAERANIDANRTTDWVDLVTGPGMQMSQNLSISGGSEKTTYRFSGGFLNEDGNVLYTGFKRYNLNAGLDSKIGKYFKVGFTSYVSYGDINVGSGESLRNAYRARPTGTVYYDDLANPSENSDLNVNGYAFWMGINDKQVGNPLLDIDPTVSKLQTTTASVISNAYVEVTPLKGLSIRSSISASYTSERAGDFRGRWSKSQIGAKPRAQYDNRTLANYTLDNIINYNVDFGRHKLAFTGLQSAFYQRNEAYSIFVRDLPYDSDWYALNTAATIGSIGSSLVERSILSFMGRVNYSFNDKYLLTVTGRSDGASQLSEGNKWAFFPSVAVAWRLGDEPFINNLNLFSNLKLRLSYGEVGNSTVNPYSTQAGLLNTGYDFDGTPAFGFAPANLGNKDLSWERSNELNLGIDFGFFKNRIAASLELYNRKTVDLILSQKIPTVTGFSQVIANVGQIENKGIELTLRTTNIAAKNFGWNTTFAFTKNNNKLLQLYGDGQKVDKGNRLFVGYPIRANFDYEFDGIWQTVDKDQAAKYKQVPGSVRVVDQNNDGVISSTDAIDDRVYLGTQLPNWILGVTNRLNFKQFDFSFFVYYRDGVQYNNSTLSGTFGEVTGTRYNRLASLDYWRSDNPSNTYFGVAAANPYRSAINYQDASFLRISDITLGYTLPQAVMDKLKMSSARFYGQVINPYVSSKFTGFDPEFNSAIFQDDVPSMTMLFGVNISF</sequence>
<dbReference type="eggNOG" id="COG4206">
    <property type="taxonomic scope" value="Bacteria"/>
</dbReference>
<dbReference type="RefSeq" id="WP_013765533.1">
    <property type="nucleotide sequence ID" value="NC_015510.1"/>
</dbReference>
<keyword evidence="12" id="KW-1185">Reference proteome</keyword>
<keyword evidence="6 7" id="KW-0998">Cell outer membrane</keyword>
<dbReference type="PROSITE" id="PS51257">
    <property type="entry name" value="PROKAR_LIPOPROTEIN"/>
    <property type="match status" value="1"/>
</dbReference>
<evidence type="ECO:0000313" key="11">
    <source>
        <dbReference type="EMBL" id="AEE50990.1"/>
    </source>
</evidence>
<dbReference type="NCBIfam" id="TIGR04056">
    <property type="entry name" value="OMP_RagA_SusC"/>
    <property type="match status" value="1"/>
</dbReference>
<dbReference type="HOGENOM" id="CLU_004317_0_2_10"/>
<evidence type="ECO:0000256" key="1">
    <source>
        <dbReference type="ARBA" id="ARBA00004571"/>
    </source>
</evidence>
<gene>
    <name evidence="11" type="ordered locus">Halhy_3128</name>
</gene>
<evidence type="ECO:0000256" key="6">
    <source>
        <dbReference type="ARBA" id="ARBA00023237"/>
    </source>
</evidence>
<feature type="compositionally biased region" description="Polar residues" evidence="8">
    <location>
        <begin position="138"/>
        <end position="151"/>
    </location>
</feature>
<reference evidence="11 12" key="1">
    <citation type="journal article" date="2011" name="Stand. Genomic Sci.">
        <title>Complete genome sequence of Haliscomenobacter hydrossis type strain (O).</title>
        <authorList>
            <consortium name="US DOE Joint Genome Institute (JGI-PGF)"/>
            <person name="Daligault H."/>
            <person name="Lapidus A."/>
            <person name="Zeytun A."/>
            <person name="Nolan M."/>
            <person name="Lucas S."/>
            <person name="Del Rio T.G."/>
            <person name="Tice H."/>
            <person name="Cheng J.F."/>
            <person name="Tapia R."/>
            <person name="Han C."/>
            <person name="Goodwin L."/>
            <person name="Pitluck S."/>
            <person name="Liolios K."/>
            <person name="Pagani I."/>
            <person name="Ivanova N."/>
            <person name="Huntemann M."/>
            <person name="Mavromatis K."/>
            <person name="Mikhailova N."/>
            <person name="Pati A."/>
            <person name="Chen A."/>
            <person name="Palaniappan K."/>
            <person name="Land M."/>
            <person name="Hauser L."/>
            <person name="Brambilla E.M."/>
            <person name="Rohde M."/>
            <person name="Verbarg S."/>
            <person name="Goker M."/>
            <person name="Bristow J."/>
            <person name="Eisen J.A."/>
            <person name="Markowitz V."/>
            <person name="Hugenholtz P."/>
            <person name="Kyrpides N.C."/>
            <person name="Klenk H.P."/>
            <person name="Woyke T."/>
        </authorList>
    </citation>
    <scope>NUCLEOTIDE SEQUENCE [LARGE SCALE GENOMIC DNA]</scope>
    <source>
        <strain evidence="12">ATCC 27775 / DSM 1100 / LMG 10767 / O</strain>
    </source>
</reference>
<dbReference type="InterPro" id="IPR012910">
    <property type="entry name" value="Plug_dom"/>
</dbReference>
<reference key="2">
    <citation type="submission" date="2011-04" db="EMBL/GenBank/DDBJ databases">
        <title>Complete sequence of chromosome of Haliscomenobacter hydrossis DSM 1100.</title>
        <authorList>
            <consortium name="US DOE Joint Genome Institute (JGI-PGF)"/>
            <person name="Lucas S."/>
            <person name="Han J."/>
            <person name="Lapidus A."/>
            <person name="Bruce D."/>
            <person name="Goodwin L."/>
            <person name="Pitluck S."/>
            <person name="Peters L."/>
            <person name="Kyrpides N."/>
            <person name="Mavromatis K."/>
            <person name="Ivanova N."/>
            <person name="Ovchinnikova G."/>
            <person name="Pagani I."/>
            <person name="Daligault H."/>
            <person name="Detter J.C."/>
            <person name="Han C."/>
            <person name="Land M."/>
            <person name="Hauser L."/>
            <person name="Markowitz V."/>
            <person name="Cheng J.-F."/>
            <person name="Hugenholtz P."/>
            <person name="Woyke T."/>
            <person name="Wu D."/>
            <person name="Verbarg S."/>
            <person name="Frueling A."/>
            <person name="Brambilla E."/>
            <person name="Klenk H.-P."/>
            <person name="Eisen J.A."/>
        </authorList>
    </citation>
    <scope>NUCLEOTIDE SEQUENCE</scope>
    <source>
        <strain>DSM 1100</strain>
    </source>
</reference>
<dbReference type="InterPro" id="IPR036942">
    <property type="entry name" value="Beta-barrel_TonB_sf"/>
</dbReference>
<evidence type="ECO:0000256" key="9">
    <source>
        <dbReference type="SAM" id="SignalP"/>
    </source>
</evidence>
<dbReference type="Gene3D" id="2.170.130.10">
    <property type="entry name" value="TonB-dependent receptor, plug domain"/>
    <property type="match status" value="1"/>
</dbReference>
<dbReference type="SUPFAM" id="SSF49464">
    <property type="entry name" value="Carboxypeptidase regulatory domain-like"/>
    <property type="match status" value="1"/>
</dbReference>
<evidence type="ECO:0000256" key="2">
    <source>
        <dbReference type="ARBA" id="ARBA00022448"/>
    </source>
</evidence>
<dbReference type="AlphaFoldDB" id="F4KQL7"/>
<feature type="compositionally biased region" description="Basic and acidic residues" evidence="8">
    <location>
        <begin position="125"/>
        <end position="137"/>
    </location>
</feature>
<keyword evidence="9" id="KW-0732">Signal</keyword>
<evidence type="ECO:0000256" key="3">
    <source>
        <dbReference type="ARBA" id="ARBA00022452"/>
    </source>
</evidence>
<keyword evidence="3 7" id="KW-1134">Transmembrane beta strand</keyword>
<dbReference type="InterPro" id="IPR037066">
    <property type="entry name" value="Plug_dom_sf"/>
</dbReference>
<dbReference type="SUPFAM" id="SSF56935">
    <property type="entry name" value="Porins"/>
    <property type="match status" value="1"/>
</dbReference>
<keyword evidence="2 7" id="KW-0813">Transport</keyword>
<organism evidence="11 12">
    <name type="scientific">Haliscomenobacter hydrossis (strain ATCC 27775 / DSM 1100 / LMG 10767 / O)</name>
    <dbReference type="NCBI Taxonomy" id="760192"/>
    <lineage>
        <taxon>Bacteria</taxon>
        <taxon>Pseudomonadati</taxon>
        <taxon>Bacteroidota</taxon>
        <taxon>Saprospiria</taxon>
        <taxon>Saprospirales</taxon>
        <taxon>Haliscomenobacteraceae</taxon>
        <taxon>Haliscomenobacter</taxon>
    </lineage>
</organism>
<comment type="similarity">
    <text evidence="7">Belongs to the TonB-dependent receptor family.</text>
</comment>
<evidence type="ECO:0000313" key="12">
    <source>
        <dbReference type="Proteomes" id="UP000008461"/>
    </source>
</evidence>
<dbReference type="GO" id="GO:0009279">
    <property type="term" value="C:cell outer membrane"/>
    <property type="evidence" value="ECO:0007669"/>
    <property type="project" value="UniProtKB-SubCell"/>
</dbReference>
<keyword evidence="4 7" id="KW-0812">Transmembrane</keyword>
<feature type="signal peptide" evidence="9">
    <location>
        <begin position="1"/>
        <end position="27"/>
    </location>
</feature>
<dbReference type="Proteomes" id="UP000008461">
    <property type="component" value="Chromosome"/>
</dbReference>
<dbReference type="NCBIfam" id="TIGR04057">
    <property type="entry name" value="SusC_RagA_signa"/>
    <property type="match status" value="1"/>
</dbReference>
<dbReference type="Pfam" id="PF07715">
    <property type="entry name" value="Plug"/>
    <property type="match status" value="1"/>
</dbReference>
<dbReference type="Gene3D" id="2.60.40.1120">
    <property type="entry name" value="Carboxypeptidase-like, regulatory domain"/>
    <property type="match status" value="1"/>
</dbReference>